<comment type="cofactor">
    <cofactor evidence="2">
        <name>Mg(2+)</name>
        <dbReference type="ChEBI" id="CHEBI:18420"/>
    </cofactor>
</comment>
<evidence type="ECO:0000256" key="13">
    <source>
        <dbReference type="ARBA" id="ARBA00023211"/>
    </source>
</evidence>
<evidence type="ECO:0000256" key="11">
    <source>
        <dbReference type="ARBA" id="ARBA00022759"/>
    </source>
</evidence>
<dbReference type="HAMAP" id="MF_00052_B">
    <property type="entry name" value="RNase_HII_B"/>
    <property type="match status" value="1"/>
</dbReference>
<keyword evidence="9 14" id="KW-0540">Nuclease</keyword>
<evidence type="ECO:0000256" key="3">
    <source>
        <dbReference type="ARBA" id="ARBA00004065"/>
    </source>
</evidence>
<evidence type="ECO:0000256" key="10">
    <source>
        <dbReference type="ARBA" id="ARBA00022723"/>
    </source>
</evidence>
<dbReference type="GO" id="GO:0003723">
    <property type="term" value="F:RNA binding"/>
    <property type="evidence" value="ECO:0007669"/>
    <property type="project" value="UniProtKB-UniRule"/>
</dbReference>
<proteinExistence type="inferred from homology"/>
<comment type="catalytic activity">
    <reaction evidence="1 14 15 16">
        <text>Endonucleolytic cleavage to 5'-phosphomonoester.</text>
        <dbReference type="EC" id="3.1.26.4"/>
    </reaction>
</comment>
<comment type="cofactor">
    <cofactor evidence="14 15">
        <name>Mn(2+)</name>
        <dbReference type="ChEBI" id="CHEBI:29035"/>
    </cofactor>
    <cofactor evidence="14 15">
        <name>Mg(2+)</name>
        <dbReference type="ChEBI" id="CHEBI:18420"/>
    </cofactor>
    <text evidence="14 15">Manganese or magnesium. Binds 1 divalent metal ion per monomer in the absence of substrate. May bind a second metal ion after substrate binding.</text>
</comment>
<evidence type="ECO:0000256" key="6">
    <source>
        <dbReference type="ARBA" id="ARBA00012180"/>
    </source>
</evidence>
<dbReference type="EMBL" id="DVMO01000077">
    <property type="protein sequence ID" value="HIU27729.1"/>
    <property type="molecule type" value="Genomic_DNA"/>
</dbReference>
<evidence type="ECO:0000256" key="4">
    <source>
        <dbReference type="ARBA" id="ARBA00004496"/>
    </source>
</evidence>
<evidence type="ECO:0000256" key="8">
    <source>
        <dbReference type="ARBA" id="ARBA00022490"/>
    </source>
</evidence>
<keyword evidence="10 14" id="KW-0479">Metal-binding</keyword>
<organism evidence="19 20">
    <name type="scientific">Candidatus Fimisoma avicola</name>
    <dbReference type="NCBI Taxonomy" id="2840826"/>
    <lineage>
        <taxon>Bacteria</taxon>
        <taxon>Bacillati</taxon>
        <taxon>Bacillota</taxon>
        <taxon>Clostridia</taxon>
        <taxon>Eubacteriales</taxon>
        <taxon>Candidatus Fimisoma</taxon>
    </lineage>
</organism>
<dbReference type="Proteomes" id="UP000824091">
    <property type="component" value="Unassembled WGS sequence"/>
</dbReference>
<evidence type="ECO:0000313" key="20">
    <source>
        <dbReference type="Proteomes" id="UP000824091"/>
    </source>
</evidence>
<dbReference type="AlphaFoldDB" id="A0A9D1L7C5"/>
<name>A0A9D1L7C5_9FIRM</name>
<reference evidence="19" key="1">
    <citation type="submission" date="2020-10" db="EMBL/GenBank/DDBJ databases">
        <authorList>
            <person name="Gilroy R."/>
        </authorList>
    </citation>
    <scope>NUCLEOTIDE SEQUENCE</scope>
    <source>
        <strain evidence="19">11300</strain>
    </source>
</reference>
<evidence type="ECO:0000259" key="18">
    <source>
        <dbReference type="PROSITE" id="PS51975"/>
    </source>
</evidence>
<dbReference type="CDD" id="cd07182">
    <property type="entry name" value="RNase_HII_bacteria_HII_like"/>
    <property type="match status" value="1"/>
</dbReference>
<evidence type="ECO:0000256" key="1">
    <source>
        <dbReference type="ARBA" id="ARBA00000077"/>
    </source>
</evidence>
<dbReference type="GO" id="GO:0030145">
    <property type="term" value="F:manganese ion binding"/>
    <property type="evidence" value="ECO:0007669"/>
    <property type="project" value="UniProtKB-UniRule"/>
</dbReference>
<keyword evidence="12 14" id="KW-0378">Hydrolase</keyword>
<evidence type="ECO:0000256" key="17">
    <source>
        <dbReference type="SAM" id="MobiDB-lite"/>
    </source>
</evidence>
<keyword evidence="11 14" id="KW-0255">Endonuclease</keyword>
<evidence type="ECO:0000256" key="12">
    <source>
        <dbReference type="ARBA" id="ARBA00022801"/>
    </source>
</evidence>
<feature type="binding site" evidence="14 15">
    <location>
        <position position="155"/>
    </location>
    <ligand>
        <name>a divalent metal cation</name>
        <dbReference type="ChEBI" id="CHEBI:60240"/>
    </ligand>
</feature>
<evidence type="ECO:0000256" key="16">
    <source>
        <dbReference type="RuleBase" id="RU003515"/>
    </source>
</evidence>
<dbReference type="NCBIfam" id="NF000594">
    <property type="entry name" value="PRK00015.1-1"/>
    <property type="match status" value="1"/>
</dbReference>
<sequence>MNSAAERSETSHWRKQMTKKEREEFQKEKFRIMREFDIQAAGMAGADACIIAGIDEAGRGPLAGPVTAACVVLGQDFNVMGIDDSKKISEKRREELFGQITSKALAYGVGMADNNVIDQINILNATKQAMKEAVISASDMLEQRTGKKIGLLLIDAVALEDIKIPQQAIIKGDAKSLSIAAASIIAKVTRDRFMLGCHQQYPQYGFDKNKGYGTKSHYEAIAQNGITPIHRKTFLKNIL</sequence>
<dbReference type="InterPro" id="IPR001352">
    <property type="entry name" value="RNase_HII/HIII"/>
</dbReference>
<dbReference type="InterPro" id="IPR024567">
    <property type="entry name" value="RNase_HII/HIII_dom"/>
</dbReference>
<evidence type="ECO:0000256" key="7">
    <source>
        <dbReference type="ARBA" id="ARBA00019179"/>
    </source>
</evidence>
<dbReference type="EC" id="3.1.26.4" evidence="6 14"/>
<reference evidence="19" key="2">
    <citation type="journal article" date="2021" name="PeerJ">
        <title>Extensive microbial diversity within the chicken gut microbiome revealed by metagenomics and culture.</title>
        <authorList>
            <person name="Gilroy R."/>
            <person name="Ravi A."/>
            <person name="Getino M."/>
            <person name="Pursley I."/>
            <person name="Horton D.L."/>
            <person name="Alikhan N.F."/>
            <person name="Baker D."/>
            <person name="Gharbi K."/>
            <person name="Hall N."/>
            <person name="Watson M."/>
            <person name="Adriaenssens E.M."/>
            <person name="Foster-Nyarko E."/>
            <person name="Jarju S."/>
            <person name="Secka A."/>
            <person name="Antonio M."/>
            <person name="Oren A."/>
            <person name="Chaudhuri R.R."/>
            <person name="La Ragione R."/>
            <person name="Hildebrand F."/>
            <person name="Pallen M.J."/>
        </authorList>
    </citation>
    <scope>NUCLEOTIDE SEQUENCE</scope>
    <source>
        <strain evidence="19">11300</strain>
    </source>
</reference>
<comment type="subcellular location">
    <subcellularLocation>
        <location evidence="4 14">Cytoplasm</location>
    </subcellularLocation>
</comment>
<dbReference type="FunFam" id="3.30.420.10:FF:000006">
    <property type="entry name" value="Ribonuclease HII"/>
    <property type="match status" value="1"/>
</dbReference>
<dbReference type="GO" id="GO:0032299">
    <property type="term" value="C:ribonuclease H2 complex"/>
    <property type="evidence" value="ECO:0007669"/>
    <property type="project" value="TreeGrafter"/>
</dbReference>
<feature type="region of interest" description="Disordered" evidence="17">
    <location>
        <begin position="1"/>
        <end position="22"/>
    </location>
</feature>
<keyword evidence="8 14" id="KW-0963">Cytoplasm</keyword>
<dbReference type="InterPro" id="IPR036397">
    <property type="entry name" value="RNaseH_sf"/>
</dbReference>
<dbReference type="Gene3D" id="3.30.420.10">
    <property type="entry name" value="Ribonuclease H-like superfamily/Ribonuclease H"/>
    <property type="match status" value="1"/>
</dbReference>
<dbReference type="GO" id="GO:0006298">
    <property type="term" value="P:mismatch repair"/>
    <property type="evidence" value="ECO:0007669"/>
    <property type="project" value="TreeGrafter"/>
</dbReference>
<dbReference type="GO" id="GO:0043137">
    <property type="term" value="P:DNA replication, removal of RNA primer"/>
    <property type="evidence" value="ECO:0007669"/>
    <property type="project" value="TreeGrafter"/>
</dbReference>
<dbReference type="PANTHER" id="PTHR10954:SF18">
    <property type="entry name" value="RIBONUCLEASE HII"/>
    <property type="match status" value="1"/>
</dbReference>
<dbReference type="GO" id="GO:0004523">
    <property type="term" value="F:RNA-DNA hybrid ribonuclease activity"/>
    <property type="evidence" value="ECO:0007669"/>
    <property type="project" value="UniProtKB-UniRule"/>
</dbReference>
<dbReference type="PANTHER" id="PTHR10954">
    <property type="entry name" value="RIBONUCLEASE H2 SUBUNIT A"/>
    <property type="match status" value="1"/>
</dbReference>
<feature type="binding site" evidence="14 15">
    <location>
        <position position="55"/>
    </location>
    <ligand>
        <name>a divalent metal cation</name>
        <dbReference type="ChEBI" id="CHEBI:60240"/>
    </ligand>
</feature>
<keyword evidence="13 14" id="KW-0464">Manganese</keyword>
<dbReference type="NCBIfam" id="NF000595">
    <property type="entry name" value="PRK00015.1-3"/>
    <property type="match status" value="1"/>
</dbReference>
<dbReference type="SUPFAM" id="SSF53098">
    <property type="entry name" value="Ribonuclease H-like"/>
    <property type="match status" value="1"/>
</dbReference>
<accession>A0A9D1L7C5</accession>
<evidence type="ECO:0000256" key="14">
    <source>
        <dbReference type="HAMAP-Rule" id="MF_00052"/>
    </source>
</evidence>
<dbReference type="PROSITE" id="PS51975">
    <property type="entry name" value="RNASE_H_2"/>
    <property type="match status" value="1"/>
</dbReference>
<comment type="function">
    <text evidence="3 14 16">Endonuclease that specifically degrades the RNA of RNA-DNA hybrids.</text>
</comment>
<evidence type="ECO:0000256" key="9">
    <source>
        <dbReference type="ARBA" id="ARBA00022722"/>
    </source>
</evidence>
<feature type="binding site" evidence="14 15">
    <location>
        <position position="56"/>
    </location>
    <ligand>
        <name>a divalent metal cation</name>
        <dbReference type="ChEBI" id="CHEBI:60240"/>
    </ligand>
</feature>
<dbReference type="GO" id="GO:0005737">
    <property type="term" value="C:cytoplasm"/>
    <property type="evidence" value="ECO:0007669"/>
    <property type="project" value="UniProtKB-SubCell"/>
</dbReference>
<gene>
    <name evidence="14" type="primary">rnhB</name>
    <name evidence="19" type="ORF">IAD16_05070</name>
</gene>
<dbReference type="InterPro" id="IPR022898">
    <property type="entry name" value="RNase_HII"/>
</dbReference>
<evidence type="ECO:0000256" key="5">
    <source>
        <dbReference type="ARBA" id="ARBA00007383"/>
    </source>
</evidence>
<evidence type="ECO:0000256" key="2">
    <source>
        <dbReference type="ARBA" id="ARBA00001946"/>
    </source>
</evidence>
<evidence type="ECO:0000256" key="15">
    <source>
        <dbReference type="PROSITE-ProRule" id="PRU01319"/>
    </source>
</evidence>
<dbReference type="Pfam" id="PF01351">
    <property type="entry name" value="RNase_HII"/>
    <property type="match status" value="1"/>
</dbReference>
<evidence type="ECO:0000313" key="19">
    <source>
        <dbReference type="EMBL" id="HIU27729.1"/>
    </source>
</evidence>
<protein>
    <recommendedName>
        <fullName evidence="7 14">Ribonuclease HII</fullName>
        <shortName evidence="14">RNase HII</shortName>
        <ecNumber evidence="6 14">3.1.26.4</ecNumber>
    </recommendedName>
</protein>
<feature type="domain" description="RNase H type-2" evidence="18">
    <location>
        <begin position="49"/>
        <end position="239"/>
    </location>
</feature>
<comment type="caution">
    <text evidence="19">The sequence shown here is derived from an EMBL/GenBank/DDBJ whole genome shotgun (WGS) entry which is preliminary data.</text>
</comment>
<dbReference type="InterPro" id="IPR012337">
    <property type="entry name" value="RNaseH-like_sf"/>
</dbReference>
<comment type="similarity">
    <text evidence="5 14 16">Belongs to the RNase HII family.</text>
</comment>